<comment type="caution">
    <text evidence="4">The sequence shown here is derived from an EMBL/GenBank/DDBJ whole genome shotgun (WGS) entry which is preliminary data.</text>
</comment>
<dbReference type="InterPro" id="IPR046848">
    <property type="entry name" value="E_motif"/>
</dbReference>
<gene>
    <name evidence="4" type="ORF">HHK36_026242</name>
</gene>
<dbReference type="EMBL" id="JABCRI010000020">
    <property type="protein sequence ID" value="KAF8387589.1"/>
    <property type="molecule type" value="Genomic_DNA"/>
</dbReference>
<dbReference type="FunFam" id="1.25.40.10:FF:000073">
    <property type="entry name" value="Pentatricopeptide repeat-containing protein chloroplastic"/>
    <property type="match status" value="2"/>
</dbReference>
<keyword evidence="5" id="KW-1185">Reference proteome</keyword>
<dbReference type="PANTHER" id="PTHR47926:SF394">
    <property type="entry name" value="REPEAT-LIKE SUPERFAMILY PROTEIN, PUTATIVE-RELATED"/>
    <property type="match status" value="1"/>
</dbReference>
<reference evidence="4 5" key="1">
    <citation type="submission" date="2020-04" db="EMBL/GenBank/DDBJ databases">
        <title>Plant Genome Project.</title>
        <authorList>
            <person name="Zhang R.-G."/>
        </authorList>
    </citation>
    <scope>NUCLEOTIDE SEQUENCE [LARGE SCALE GENOMIC DNA]</scope>
    <source>
        <strain evidence="4">YNK0</strain>
        <tissue evidence="4">Leaf</tissue>
    </source>
</reference>
<dbReference type="GO" id="GO:0009451">
    <property type="term" value="P:RNA modification"/>
    <property type="evidence" value="ECO:0007669"/>
    <property type="project" value="InterPro"/>
</dbReference>
<dbReference type="AlphaFoldDB" id="A0A835D599"/>
<protein>
    <recommendedName>
        <fullName evidence="6">Pentatricopeptide repeat-containing protein</fullName>
    </recommendedName>
</protein>
<dbReference type="FunFam" id="1.25.40.10:FF:000351">
    <property type="entry name" value="Pentatricopeptide repeat-containing protein"/>
    <property type="match status" value="1"/>
</dbReference>
<proteinExistence type="inferred from homology"/>
<dbReference type="Proteomes" id="UP000655225">
    <property type="component" value="Unassembled WGS sequence"/>
</dbReference>
<keyword evidence="1" id="KW-0677">Repeat</keyword>
<sequence length="792" mass="89684">MKPNIRICSPQSQTHFRDQGKLLYYCLLNRPTSTLLANPLEKFRKSNQIAQPSDSYLYSSLEITNYRLSRSSQVSLDPNFFYNNLFIHLKSPPNLFEARKIHGLLLVNGFFHPTSSDRVLGSQLVSIYVNFGSFQEALLLFNKLPQKNNFAWNAILRGFINVDKFSEAIEFYHLMLREGVIPDNFTYPLVLKACSGLSALEQGRRVHELIQFNEIHHKIKRNIFVECAMIDMFAKCGSLNEAWRVFEEMPRKDLVSWSALICGNVQNGEWFEALCLFRRMRVEGLRPDSVIVATLLPACGRLGARQLGMGLQGCAIKSGFESDLYVSNALIDMYCKCGDTLEAHCIFCNMIYKDVVSWSALIAGHSQNYEYRESLELYMEMKGSGIKTNAVTLASVLPGFANLKLLKHGKEMHNYILRHGFESDIFVGGALIDMYANCGSMREAEFIFKIMSGRDITIWNSMIVGHALNGDIDSAFGILRRIRESKLRPNSITILSILPLCTRMGTLRWGKEIHGYAARNCLETVVSVGNSLIDMYCKCGYLELGVKVFDQMVEKDSVTYNTIISAYGSHGHGEQAFSFFDQMKAAIIRPNKITFIALLSACSHAGIIDRGWLFYNSMIADYGILPDMEHYACMVDLLGRAGRLDDACEFIRRMPVEPDINVLGSLLGACRVHNKVELAEHVGRRIFQKNLEDPGYYVLLSNIFASTERWADALKIRTMIKAKGLGKKPGNSWIQIGSCVHIFHARDRMHLEHNKIQETLESLLLDMKDEGYLPNINFFSNDLVGDDELNTV</sequence>
<dbReference type="OrthoDB" id="1851890at2759"/>
<dbReference type="InterPro" id="IPR002885">
    <property type="entry name" value="PPR_rpt"/>
</dbReference>
<dbReference type="Pfam" id="PF20431">
    <property type="entry name" value="E_motif"/>
    <property type="match status" value="1"/>
</dbReference>
<dbReference type="InterPro" id="IPR011990">
    <property type="entry name" value="TPR-like_helical_dom_sf"/>
</dbReference>
<dbReference type="OMA" id="ILPDMEH"/>
<evidence type="ECO:0000313" key="5">
    <source>
        <dbReference type="Proteomes" id="UP000655225"/>
    </source>
</evidence>
<evidence type="ECO:0000256" key="1">
    <source>
        <dbReference type="ARBA" id="ARBA00022737"/>
    </source>
</evidence>
<dbReference type="Pfam" id="PF01535">
    <property type="entry name" value="PPR"/>
    <property type="match status" value="4"/>
</dbReference>
<feature type="repeat" description="PPR" evidence="3">
    <location>
        <begin position="354"/>
        <end position="388"/>
    </location>
</feature>
<feature type="repeat" description="PPR" evidence="3">
    <location>
        <begin position="222"/>
        <end position="252"/>
    </location>
</feature>
<feature type="repeat" description="PPR" evidence="3">
    <location>
        <begin position="525"/>
        <end position="555"/>
    </location>
</feature>
<evidence type="ECO:0000313" key="4">
    <source>
        <dbReference type="EMBL" id="KAF8387589.1"/>
    </source>
</evidence>
<dbReference type="FunFam" id="1.25.40.10:FF:001180">
    <property type="entry name" value="Pentatricopeptide repeat-containing protein At2g03380, mitochondrial"/>
    <property type="match status" value="1"/>
</dbReference>
<organism evidence="4 5">
    <name type="scientific">Tetracentron sinense</name>
    <name type="common">Spur-leaf</name>
    <dbReference type="NCBI Taxonomy" id="13715"/>
    <lineage>
        <taxon>Eukaryota</taxon>
        <taxon>Viridiplantae</taxon>
        <taxon>Streptophyta</taxon>
        <taxon>Embryophyta</taxon>
        <taxon>Tracheophyta</taxon>
        <taxon>Spermatophyta</taxon>
        <taxon>Magnoliopsida</taxon>
        <taxon>Trochodendrales</taxon>
        <taxon>Trochodendraceae</taxon>
        <taxon>Tetracentron</taxon>
    </lineage>
</organism>
<evidence type="ECO:0000256" key="3">
    <source>
        <dbReference type="PROSITE-ProRule" id="PRU00708"/>
    </source>
</evidence>
<dbReference type="Pfam" id="PF12854">
    <property type="entry name" value="PPR_1"/>
    <property type="match status" value="1"/>
</dbReference>
<feature type="repeat" description="PPR" evidence="3">
    <location>
        <begin position="455"/>
        <end position="489"/>
    </location>
</feature>
<dbReference type="FunFam" id="1.25.40.10:FF:000090">
    <property type="entry name" value="Pentatricopeptide repeat-containing protein, chloroplastic"/>
    <property type="match status" value="1"/>
</dbReference>
<feature type="repeat" description="PPR" evidence="3">
    <location>
        <begin position="148"/>
        <end position="182"/>
    </location>
</feature>
<dbReference type="PROSITE" id="PS51375">
    <property type="entry name" value="PPR"/>
    <property type="match status" value="7"/>
</dbReference>
<feature type="repeat" description="PPR" evidence="3">
    <location>
        <begin position="556"/>
        <end position="590"/>
    </location>
</feature>
<evidence type="ECO:0008006" key="6">
    <source>
        <dbReference type="Google" id="ProtNLM"/>
    </source>
</evidence>
<dbReference type="PANTHER" id="PTHR47926">
    <property type="entry name" value="PENTATRICOPEPTIDE REPEAT-CONTAINING PROTEIN"/>
    <property type="match status" value="1"/>
</dbReference>
<dbReference type="NCBIfam" id="TIGR00756">
    <property type="entry name" value="PPR"/>
    <property type="match status" value="8"/>
</dbReference>
<dbReference type="Pfam" id="PF13041">
    <property type="entry name" value="PPR_2"/>
    <property type="match status" value="3"/>
</dbReference>
<dbReference type="GO" id="GO:0003729">
    <property type="term" value="F:mRNA binding"/>
    <property type="evidence" value="ECO:0007669"/>
    <property type="project" value="UniProtKB-ARBA"/>
</dbReference>
<name>A0A835D599_TETSI</name>
<evidence type="ECO:0000256" key="2">
    <source>
        <dbReference type="ARBA" id="ARBA00061659"/>
    </source>
</evidence>
<feature type="repeat" description="PPR" evidence="3">
    <location>
        <begin position="253"/>
        <end position="287"/>
    </location>
</feature>
<accession>A0A835D599</accession>
<comment type="similarity">
    <text evidence="2">Belongs to the PPR family. PCMP-E subfamily.</text>
</comment>
<dbReference type="Gene3D" id="1.25.40.10">
    <property type="entry name" value="Tetratricopeptide repeat domain"/>
    <property type="match status" value="5"/>
</dbReference>
<dbReference type="InterPro" id="IPR046960">
    <property type="entry name" value="PPR_At4g14850-like_plant"/>
</dbReference>